<dbReference type="EMBL" id="CP020928">
    <property type="protein sequence ID" value="AWF96211.1"/>
    <property type="molecule type" value="Genomic_DNA"/>
</dbReference>
<gene>
    <name evidence="2" type="ORF">B6254_1848</name>
</gene>
<sequence length="94" mass="10700">MALLLVLTDNLRKIRIIEKWEKILILLRVFFMTFVVFLMVATAILIGITGYLFYVYSVRPTTSNLVFSLVFLVGTLVFVFMGSVPYLLAFQAGV</sequence>
<evidence type="ECO:0000313" key="3">
    <source>
        <dbReference type="Proteomes" id="UP000244870"/>
    </source>
</evidence>
<evidence type="ECO:0000313" key="2">
    <source>
        <dbReference type="EMBL" id="AWF96211.1"/>
    </source>
</evidence>
<reference evidence="2 3" key="1">
    <citation type="submission" date="2017-04" db="EMBL/GenBank/DDBJ databases">
        <title>Weissella cibaria strain m2 complete genome.</title>
        <authorList>
            <person name="Pan Q."/>
            <person name="Tan M."/>
            <person name="Yao F."/>
            <person name="Su S."/>
        </authorList>
    </citation>
    <scope>NUCLEOTIDE SEQUENCE [LARGE SCALE GENOMIC DNA]</scope>
    <source>
        <strain evidence="2 3">M2</strain>
    </source>
</reference>
<feature type="transmembrane region" description="Helical" evidence="1">
    <location>
        <begin position="65"/>
        <end position="88"/>
    </location>
</feature>
<feature type="transmembrane region" description="Helical" evidence="1">
    <location>
        <begin position="25"/>
        <end position="53"/>
    </location>
</feature>
<keyword evidence="1" id="KW-0472">Membrane</keyword>
<keyword evidence="1" id="KW-1133">Transmembrane helix</keyword>
<evidence type="ECO:0000256" key="1">
    <source>
        <dbReference type="SAM" id="Phobius"/>
    </source>
</evidence>
<proteinExistence type="predicted"/>
<accession>A0A2S1KT98</accession>
<dbReference type="AlphaFoldDB" id="A0A2S1KT98"/>
<dbReference type="Proteomes" id="UP000244870">
    <property type="component" value="Chromosome"/>
</dbReference>
<organism evidence="2 3">
    <name type="scientific">Weissella cibaria</name>
    <dbReference type="NCBI Taxonomy" id="137591"/>
    <lineage>
        <taxon>Bacteria</taxon>
        <taxon>Bacillati</taxon>
        <taxon>Bacillota</taxon>
        <taxon>Bacilli</taxon>
        <taxon>Lactobacillales</taxon>
        <taxon>Lactobacillaceae</taxon>
        <taxon>Weissella</taxon>
    </lineage>
</organism>
<protein>
    <submittedName>
        <fullName evidence="2">Uncharacterized protein</fullName>
    </submittedName>
</protein>
<keyword evidence="1" id="KW-0812">Transmembrane</keyword>
<name>A0A2S1KT98_9LACO</name>